<dbReference type="STRING" id="295108.HT99x_00621"/>
<dbReference type="RefSeq" id="WP_075065263.1">
    <property type="nucleotide sequence ID" value="NZ_LKAJ02000001.1"/>
</dbReference>
<dbReference type="PROSITE" id="PS50851">
    <property type="entry name" value="CHEW"/>
    <property type="match status" value="1"/>
</dbReference>
<sequence>MSQEVTPTPFAVLVETEKAIRSLLKKSPPETEPHDDWLGLAFLSGDQVLLTPLDEIHSILSISTFAYIPGVKPWLLGMATYRDDIFPVTDLAGFMGQKKSSLTKHTRLLVIDYQGEKAGLMVNRVMGLHRLPKEQRFNKYQMTQDSLYEPFLIGHSVDINTTLPIISCNAIVNHPRFRDVLVKVEVLNDLH</sequence>
<comment type="caution">
    <text evidence="2">The sequence shown here is derived from an EMBL/GenBank/DDBJ whole genome shotgun (WGS) entry which is preliminary data.</text>
</comment>
<dbReference type="InterPro" id="IPR036061">
    <property type="entry name" value="CheW-like_dom_sf"/>
</dbReference>
<evidence type="ECO:0000313" key="2">
    <source>
        <dbReference type="EMBL" id="KRG22202.1"/>
    </source>
</evidence>
<proteinExistence type="predicted"/>
<reference evidence="2" key="1">
    <citation type="submission" date="2015-09" db="EMBL/GenBank/DDBJ databases">
        <title>Draft Genome Sequences of Two Novel Amoeba-resistant Intranuclear Bacteria, Candidatus Berkiella cookevillensis and Candidatus Berkiella aquae.</title>
        <authorList>
            <person name="Mehari Y.T."/>
            <person name="Arivett B.A."/>
            <person name="Farone A.L."/>
            <person name="Gunderson J.H."/>
            <person name="Farone M.B."/>
        </authorList>
    </citation>
    <scope>NUCLEOTIDE SEQUENCE [LARGE SCALE GENOMIC DNA]</scope>
    <source>
        <strain evidence="2">HT99</strain>
    </source>
</reference>
<gene>
    <name evidence="2" type="ORF">HT99x_00621</name>
    <name evidence="3" type="ORF">HT99x_014235</name>
</gene>
<dbReference type="PANTHER" id="PTHR22617">
    <property type="entry name" value="CHEMOTAXIS SENSOR HISTIDINE KINASE-RELATED"/>
    <property type="match status" value="1"/>
</dbReference>
<reference evidence="3" key="2">
    <citation type="journal article" date="2016" name="Genome Announc.">
        <title>Draft Genome Sequences of Two Novel Amoeba-Resistant Intranuclear Bacteria, 'Candidatus Berkiella cookevillensis' and 'Candidatus Berkiella aquae'.</title>
        <authorList>
            <person name="Mehari Y.T."/>
            <person name="Arivett B.A."/>
            <person name="Farone A.L."/>
            <person name="Gunderson J.H."/>
            <person name="Farone M.B."/>
        </authorList>
    </citation>
    <scope>NUCLEOTIDE SEQUENCE</scope>
    <source>
        <strain evidence="3">HT99</strain>
    </source>
</reference>
<dbReference type="SMART" id="SM00260">
    <property type="entry name" value="CheW"/>
    <property type="match status" value="1"/>
</dbReference>
<name>A0A0Q9YXE1_9GAMM</name>
<accession>A0A0Q9YXE1</accession>
<protein>
    <submittedName>
        <fullName evidence="2">CheW-like domain protein</fullName>
    </submittedName>
    <submittedName>
        <fullName evidence="3">Chemotaxis protein CheW</fullName>
    </submittedName>
</protein>
<dbReference type="AlphaFoldDB" id="A0A0Q9YXE1"/>
<evidence type="ECO:0000259" key="1">
    <source>
        <dbReference type="PROSITE" id="PS50851"/>
    </source>
</evidence>
<keyword evidence="4" id="KW-1185">Reference proteome</keyword>
<dbReference type="GO" id="GO:0005829">
    <property type="term" value="C:cytosol"/>
    <property type="evidence" value="ECO:0007669"/>
    <property type="project" value="TreeGrafter"/>
</dbReference>
<dbReference type="EMBL" id="LKAJ01000002">
    <property type="protein sequence ID" value="KRG22202.1"/>
    <property type="molecule type" value="Genomic_DNA"/>
</dbReference>
<dbReference type="Gene3D" id="2.40.50.180">
    <property type="entry name" value="CheA-289, Domain 4"/>
    <property type="match status" value="1"/>
</dbReference>
<reference evidence="3" key="3">
    <citation type="submission" date="2021-06" db="EMBL/GenBank/DDBJ databases">
        <title>Genomic Description and Analysis of Intracellular Bacteria, Candidatus Berkiella cookevillensis and Candidatus Berkiella aquae.</title>
        <authorList>
            <person name="Kidane D.T."/>
            <person name="Mehari Y.T."/>
            <person name="Rice F.C."/>
            <person name="Arivett B.A."/>
            <person name="Farone A.L."/>
            <person name="Berk S.G."/>
            <person name="Farone M.B."/>
        </authorList>
    </citation>
    <scope>NUCLEOTIDE SEQUENCE</scope>
    <source>
        <strain evidence="3">HT99</strain>
    </source>
</reference>
<evidence type="ECO:0000313" key="4">
    <source>
        <dbReference type="Proteomes" id="UP000051497"/>
    </source>
</evidence>
<dbReference type="EMBL" id="LKAJ02000001">
    <property type="protein sequence ID" value="MCS5712595.1"/>
    <property type="molecule type" value="Genomic_DNA"/>
</dbReference>
<dbReference type="Proteomes" id="UP000051497">
    <property type="component" value="Unassembled WGS sequence"/>
</dbReference>
<dbReference type="GO" id="GO:0007165">
    <property type="term" value="P:signal transduction"/>
    <property type="evidence" value="ECO:0007669"/>
    <property type="project" value="InterPro"/>
</dbReference>
<dbReference type="OrthoDB" id="5298045at2"/>
<dbReference type="GO" id="GO:0006935">
    <property type="term" value="P:chemotaxis"/>
    <property type="evidence" value="ECO:0007669"/>
    <property type="project" value="InterPro"/>
</dbReference>
<dbReference type="Pfam" id="PF01584">
    <property type="entry name" value="CheW"/>
    <property type="match status" value="1"/>
</dbReference>
<dbReference type="InterPro" id="IPR039315">
    <property type="entry name" value="CheW"/>
</dbReference>
<evidence type="ECO:0000313" key="3">
    <source>
        <dbReference type="EMBL" id="MCS5712595.1"/>
    </source>
</evidence>
<dbReference type="SUPFAM" id="SSF50341">
    <property type="entry name" value="CheW-like"/>
    <property type="match status" value="1"/>
</dbReference>
<dbReference type="PANTHER" id="PTHR22617:SF43">
    <property type="entry name" value="PROTEIN PILI"/>
    <property type="match status" value="1"/>
</dbReference>
<organism evidence="2">
    <name type="scientific">Candidatus Berkiella aquae</name>
    <dbReference type="NCBI Taxonomy" id="295108"/>
    <lineage>
        <taxon>Bacteria</taxon>
        <taxon>Pseudomonadati</taxon>
        <taxon>Pseudomonadota</taxon>
        <taxon>Gammaproteobacteria</taxon>
        <taxon>Candidatus Berkiellales</taxon>
        <taxon>Candidatus Berkiellaceae</taxon>
        <taxon>Candidatus Berkiella</taxon>
    </lineage>
</organism>
<dbReference type="InterPro" id="IPR002545">
    <property type="entry name" value="CheW-lke_dom"/>
</dbReference>
<feature type="domain" description="CheW-like" evidence="1">
    <location>
        <begin position="36"/>
        <end position="177"/>
    </location>
</feature>